<name>A0A3S4F3B9_9PEZI</name>
<sequence>MCQYQKVTDRCIHCNRTLRETRKLKRLCFAPTMCWIMVIAYSRINYVDCGCEDTQQQQPERNGLGAMEEEVAKVPPHETLSTQEIELWKCRSNQRVQQALAFLMGR</sequence>
<dbReference type="EMBL" id="OUUZ01000010">
    <property type="protein sequence ID" value="SPQ23344.1"/>
    <property type="molecule type" value="Genomic_DNA"/>
</dbReference>
<protein>
    <submittedName>
        <fullName evidence="1">A27a2cca-5a33-4f2b-9b16-76243d674f83</fullName>
    </submittedName>
</protein>
<accession>A0A3S4F3B9</accession>
<evidence type="ECO:0000313" key="2">
    <source>
        <dbReference type="Proteomes" id="UP000289323"/>
    </source>
</evidence>
<proteinExistence type="predicted"/>
<evidence type="ECO:0000313" key="1">
    <source>
        <dbReference type="EMBL" id="SPQ23344.1"/>
    </source>
</evidence>
<gene>
    <name evidence="1" type="ORF">TT172_LOCUS5763</name>
</gene>
<dbReference type="Proteomes" id="UP000289323">
    <property type="component" value="Unassembled WGS sequence"/>
</dbReference>
<organism evidence="1 2">
    <name type="scientific">Thermothielavioides terrestris</name>
    <dbReference type="NCBI Taxonomy" id="2587410"/>
    <lineage>
        <taxon>Eukaryota</taxon>
        <taxon>Fungi</taxon>
        <taxon>Dikarya</taxon>
        <taxon>Ascomycota</taxon>
        <taxon>Pezizomycotina</taxon>
        <taxon>Sordariomycetes</taxon>
        <taxon>Sordariomycetidae</taxon>
        <taxon>Sordariales</taxon>
        <taxon>Chaetomiaceae</taxon>
        <taxon>Thermothielavioides</taxon>
    </lineage>
</organism>
<reference evidence="1 2" key="1">
    <citation type="submission" date="2018-04" db="EMBL/GenBank/DDBJ databases">
        <authorList>
            <person name="Huttner S."/>
            <person name="Dainat J."/>
        </authorList>
    </citation>
    <scope>NUCLEOTIDE SEQUENCE [LARGE SCALE GENOMIC DNA]</scope>
</reference>
<dbReference type="AlphaFoldDB" id="A0A3S4F3B9"/>